<keyword evidence="3 6" id="KW-0812">Transmembrane</keyword>
<feature type="transmembrane region" description="Helical" evidence="6">
    <location>
        <begin position="222"/>
        <end position="246"/>
    </location>
</feature>
<dbReference type="OrthoDB" id="5828859at2759"/>
<feature type="transmembrane region" description="Helical" evidence="6">
    <location>
        <begin position="134"/>
        <end position="156"/>
    </location>
</feature>
<reference evidence="7" key="2">
    <citation type="submission" date="2022-06" db="UniProtKB">
        <authorList>
            <consortium name="EnsemblMetazoa"/>
        </authorList>
    </citation>
    <scope>IDENTIFICATION</scope>
    <source>
        <strain evidence="7">PS312</strain>
    </source>
</reference>
<dbReference type="PANTHER" id="PTHR31552">
    <property type="entry name" value="SERPENTINE RECEPTOR CLASS GAMMA"/>
    <property type="match status" value="1"/>
</dbReference>
<evidence type="ECO:0000256" key="5">
    <source>
        <dbReference type="ARBA" id="ARBA00023136"/>
    </source>
</evidence>
<dbReference type="GO" id="GO:0016020">
    <property type="term" value="C:membrane"/>
    <property type="evidence" value="ECO:0007669"/>
    <property type="project" value="UniProtKB-SubCell"/>
</dbReference>
<dbReference type="Pfam" id="PF02118">
    <property type="entry name" value="Srg"/>
    <property type="match status" value="1"/>
</dbReference>
<dbReference type="AlphaFoldDB" id="A0A2A6CBI2"/>
<feature type="transmembrane region" description="Helical" evidence="6">
    <location>
        <begin position="266"/>
        <end position="282"/>
    </location>
</feature>
<dbReference type="GO" id="GO:0007606">
    <property type="term" value="P:sensory perception of chemical stimulus"/>
    <property type="evidence" value="ECO:0007669"/>
    <property type="project" value="UniProtKB-UniRule"/>
</dbReference>
<comment type="caution">
    <text evidence="6">Lacks conserved residue(s) required for the propagation of feature annotation.</text>
</comment>
<name>A0A2A6CBI2_PRIPA</name>
<keyword evidence="5 6" id="KW-0472">Membrane</keyword>
<organism evidence="7 8">
    <name type="scientific">Pristionchus pacificus</name>
    <name type="common">Parasitic nematode worm</name>
    <dbReference type="NCBI Taxonomy" id="54126"/>
    <lineage>
        <taxon>Eukaryota</taxon>
        <taxon>Metazoa</taxon>
        <taxon>Ecdysozoa</taxon>
        <taxon>Nematoda</taxon>
        <taxon>Chromadorea</taxon>
        <taxon>Rhabditida</taxon>
        <taxon>Rhabditina</taxon>
        <taxon>Diplogasteromorpha</taxon>
        <taxon>Diplogasteroidea</taxon>
        <taxon>Neodiplogasteridae</taxon>
        <taxon>Pristionchus</taxon>
    </lineage>
</organism>
<evidence type="ECO:0000256" key="4">
    <source>
        <dbReference type="ARBA" id="ARBA00022989"/>
    </source>
</evidence>
<keyword evidence="8" id="KW-1185">Reference proteome</keyword>
<protein>
    <recommendedName>
        <fullName evidence="6">Serpentine receptor class gamma</fullName>
    </recommendedName>
</protein>
<dbReference type="EnsemblMetazoa" id="PPA17135.1">
    <property type="protein sequence ID" value="PPA17135.1"/>
    <property type="gene ID" value="WBGene00106689"/>
</dbReference>
<proteinExistence type="inferred from homology"/>
<evidence type="ECO:0000256" key="2">
    <source>
        <dbReference type="ARBA" id="ARBA00005692"/>
    </source>
</evidence>
<evidence type="ECO:0000313" key="7">
    <source>
        <dbReference type="EnsemblMetazoa" id="PPA17135.1"/>
    </source>
</evidence>
<dbReference type="Proteomes" id="UP000005239">
    <property type="component" value="Unassembled WGS sequence"/>
</dbReference>
<feature type="transmembrane region" description="Helical" evidence="6">
    <location>
        <begin position="6"/>
        <end position="27"/>
    </location>
</feature>
<accession>A0A2A6CBI2</accession>
<evidence type="ECO:0000256" key="6">
    <source>
        <dbReference type="RuleBase" id="RU280813"/>
    </source>
</evidence>
<gene>
    <name evidence="7" type="primary">WBGene00106689</name>
</gene>
<dbReference type="GO" id="GO:0004888">
    <property type="term" value="F:transmembrane signaling receptor activity"/>
    <property type="evidence" value="ECO:0007669"/>
    <property type="project" value="InterPro"/>
</dbReference>
<dbReference type="InterPro" id="IPR000609">
    <property type="entry name" value="7TM_GPCR_serpentine_rcpt_Srg"/>
</dbReference>
<dbReference type="PANTHER" id="PTHR31552:SF8">
    <property type="entry name" value="SERPENTINE RECEPTOR CLASS GAMMA"/>
    <property type="match status" value="1"/>
</dbReference>
<evidence type="ECO:0000256" key="1">
    <source>
        <dbReference type="ARBA" id="ARBA00004141"/>
    </source>
</evidence>
<reference evidence="8" key="1">
    <citation type="journal article" date="2008" name="Nat. Genet.">
        <title>The Pristionchus pacificus genome provides a unique perspective on nematode lifestyle and parasitism.</title>
        <authorList>
            <person name="Dieterich C."/>
            <person name="Clifton S.W."/>
            <person name="Schuster L.N."/>
            <person name="Chinwalla A."/>
            <person name="Delehaunty K."/>
            <person name="Dinkelacker I."/>
            <person name="Fulton L."/>
            <person name="Fulton R."/>
            <person name="Godfrey J."/>
            <person name="Minx P."/>
            <person name="Mitreva M."/>
            <person name="Roeseler W."/>
            <person name="Tian H."/>
            <person name="Witte H."/>
            <person name="Yang S.P."/>
            <person name="Wilson R.K."/>
            <person name="Sommer R.J."/>
        </authorList>
    </citation>
    <scope>NUCLEOTIDE SEQUENCE [LARGE SCALE GENOMIC DNA]</scope>
    <source>
        <strain evidence="8">PS312</strain>
    </source>
</reference>
<evidence type="ECO:0000313" key="8">
    <source>
        <dbReference type="Proteomes" id="UP000005239"/>
    </source>
</evidence>
<comment type="similarity">
    <text evidence="2 6">Belongs to the nematode receptor-like protein srg family.</text>
</comment>
<comment type="subcellular location">
    <subcellularLocation>
        <location evidence="1">Membrane</location>
        <topology evidence="1">Multi-pass membrane protein</topology>
    </subcellularLocation>
</comment>
<accession>A0A8R1YHK7</accession>
<feature type="transmembrane region" description="Helical" evidence="6">
    <location>
        <begin position="176"/>
        <end position="202"/>
    </location>
</feature>
<keyword evidence="4 6" id="KW-1133">Transmembrane helix</keyword>
<sequence>METFNMIFLIYGIPSCVLYFLVIATVISMRKNFSSSFNTIFLMTAVVNLGTWFNTWLTLRLTVEPFFFWYYYWVMTPEIEWFRNIQQFLVSYFYFAQNACAFLFTINRFTAICMPSQHQVVRYCSQTLWTTWKWPFILVIHLISLSIPLATRWPAIVTYVYDQNTNSFTQKRGSTINVLTAMICYGSVVMAICIAANVYAVYCLLKFRATTKTSKNELSFTLISFSIFLAQTMNISIVILSAIFVYTANGAGSAFLSTITPYTSDIFSLGPPVYTMIVPGPIRNRMRSVVRKTLHLQNSSSSVSKIVTTIPSR</sequence>
<feature type="transmembrane region" description="Helical" evidence="6">
    <location>
        <begin position="39"/>
        <end position="72"/>
    </location>
</feature>
<evidence type="ECO:0000256" key="3">
    <source>
        <dbReference type="ARBA" id="ARBA00022692"/>
    </source>
</evidence>